<evidence type="ECO:0000313" key="3">
    <source>
        <dbReference type="EMBL" id="TNV79845.1"/>
    </source>
</evidence>
<comment type="caution">
    <text evidence="3">The sequence shown here is derived from an EMBL/GenBank/DDBJ whole genome shotgun (WGS) entry which is preliminary data.</text>
</comment>
<protein>
    <recommendedName>
        <fullName evidence="2">TLDc domain-containing protein</fullName>
    </recommendedName>
</protein>
<sequence length="261" mass="29754">MSLKGKLNSDAESAKLQLNELAKIEGIRSDLDTIGVSFMFMGMMDSVKRENIQMISQLEGQLREVKAELQSESQKFKEFVQEACKLRPIEDSKILIEQDHLAKLKLFFEQAGMPFKYLNLLYRATEDGFGALDFHSKCDYNPSTLTIIKTTENKIIGGYTSKSWLSGNNPQYDFKAWLFNIEAPIIFKVKEGETAIQSCADKGPVFGQYTNNSDIEIYSHSNQNQNSKSYPNHYDYAGYGNLFLCQGRVFFQVAEIEVYKC</sequence>
<gene>
    <name evidence="3" type="ORF">FGO68_gene6952</name>
</gene>
<dbReference type="Pfam" id="PF07534">
    <property type="entry name" value="TLD"/>
    <property type="match status" value="1"/>
</dbReference>
<dbReference type="InterPro" id="IPR006571">
    <property type="entry name" value="TLDc_dom"/>
</dbReference>
<keyword evidence="1" id="KW-0175">Coiled coil</keyword>
<dbReference type="SMART" id="SM00584">
    <property type="entry name" value="TLDc"/>
    <property type="match status" value="1"/>
</dbReference>
<feature type="domain" description="TLDc" evidence="2">
    <location>
        <begin position="94"/>
        <end position="261"/>
    </location>
</feature>
<keyword evidence="4" id="KW-1185">Reference proteome</keyword>
<accession>A0A8J8NST3</accession>
<name>A0A8J8NST3_HALGN</name>
<dbReference type="Proteomes" id="UP000785679">
    <property type="component" value="Unassembled WGS sequence"/>
</dbReference>
<dbReference type="OrthoDB" id="2441258at2759"/>
<feature type="coiled-coil region" evidence="1">
    <location>
        <begin position="48"/>
        <end position="82"/>
    </location>
</feature>
<dbReference type="EMBL" id="RRYP01008335">
    <property type="protein sequence ID" value="TNV79845.1"/>
    <property type="molecule type" value="Genomic_DNA"/>
</dbReference>
<proteinExistence type="predicted"/>
<dbReference type="AlphaFoldDB" id="A0A8J8NST3"/>
<evidence type="ECO:0000259" key="2">
    <source>
        <dbReference type="PROSITE" id="PS51886"/>
    </source>
</evidence>
<dbReference type="PROSITE" id="PS51886">
    <property type="entry name" value="TLDC"/>
    <property type="match status" value="1"/>
</dbReference>
<evidence type="ECO:0000256" key="1">
    <source>
        <dbReference type="SAM" id="Coils"/>
    </source>
</evidence>
<organism evidence="3 4">
    <name type="scientific">Halteria grandinella</name>
    <dbReference type="NCBI Taxonomy" id="5974"/>
    <lineage>
        <taxon>Eukaryota</taxon>
        <taxon>Sar</taxon>
        <taxon>Alveolata</taxon>
        <taxon>Ciliophora</taxon>
        <taxon>Intramacronucleata</taxon>
        <taxon>Spirotrichea</taxon>
        <taxon>Stichotrichia</taxon>
        <taxon>Sporadotrichida</taxon>
        <taxon>Halteriidae</taxon>
        <taxon>Halteria</taxon>
    </lineage>
</organism>
<reference evidence="3" key="1">
    <citation type="submission" date="2019-06" db="EMBL/GenBank/DDBJ databases">
        <authorList>
            <person name="Zheng W."/>
        </authorList>
    </citation>
    <scope>NUCLEOTIDE SEQUENCE</scope>
    <source>
        <strain evidence="3">QDHG01</strain>
    </source>
</reference>
<evidence type="ECO:0000313" key="4">
    <source>
        <dbReference type="Proteomes" id="UP000785679"/>
    </source>
</evidence>